<feature type="transmembrane region" description="Helical" evidence="5">
    <location>
        <begin position="107"/>
        <end position="127"/>
    </location>
</feature>
<comment type="caution">
    <text evidence="6">The sequence shown here is derived from an EMBL/GenBank/DDBJ whole genome shotgun (WGS) entry which is preliminary data.</text>
</comment>
<dbReference type="Proteomes" id="UP000654279">
    <property type="component" value="Unassembled WGS sequence"/>
</dbReference>
<gene>
    <name evidence="6" type="ORF">H8699_01390</name>
</gene>
<feature type="transmembrane region" description="Helical" evidence="5">
    <location>
        <begin position="38"/>
        <end position="57"/>
    </location>
</feature>
<keyword evidence="7" id="KW-1185">Reference proteome</keyword>
<dbReference type="PANTHER" id="PTHR35529">
    <property type="entry name" value="MANGANESE EFFLUX PUMP MNTP-RELATED"/>
    <property type="match status" value="1"/>
</dbReference>
<evidence type="ECO:0000256" key="3">
    <source>
        <dbReference type="ARBA" id="ARBA00022989"/>
    </source>
</evidence>
<keyword evidence="3 5" id="KW-1133">Transmembrane helix</keyword>
<dbReference type="EMBL" id="JACRSO010000001">
    <property type="protein sequence ID" value="MBC8528092.1"/>
    <property type="molecule type" value="Genomic_DNA"/>
</dbReference>
<keyword evidence="2 5" id="KW-0812">Transmembrane</keyword>
<reference evidence="6" key="1">
    <citation type="submission" date="2020-08" db="EMBL/GenBank/DDBJ databases">
        <title>Genome public.</title>
        <authorList>
            <person name="Liu C."/>
            <person name="Sun Q."/>
        </authorList>
    </citation>
    <scope>NUCLEOTIDE SEQUENCE</scope>
    <source>
        <strain evidence="6">NSJ-44</strain>
    </source>
</reference>
<keyword evidence="1" id="KW-1003">Cell membrane</keyword>
<keyword evidence="4 5" id="KW-0472">Membrane</keyword>
<evidence type="ECO:0000313" key="6">
    <source>
        <dbReference type="EMBL" id="MBC8528092.1"/>
    </source>
</evidence>
<feature type="transmembrane region" description="Helical" evidence="5">
    <location>
        <begin position="6"/>
        <end position="26"/>
    </location>
</feature>
<dbReference type="InterPro" id="IPR003810">
    <property type="entry name" value="Mntp/YtaF"/>
</dbReference>
<evidence type="ECO:0000256" key="5">
    <source>
        <dbReference type="SAM" id="Phobius"/>
    </source>
</evidence>
<evidence type="ECO:0000256" key="2">
    <source>
        <dbReference type="ARBA" id="ARBA00022692"/>
    </source>
</evidence>
<sequence length="184" mass="19317">MHIFSILLVGIVTNLDNLVLGAAFGLKRRHIPIGANAIIALLSGLVTWVFGHLSFLLAQLGRWPNYLGGALLILLGLWSMRPGPQKQEEPESCTCTPPSQRIAPGQALMLGAALAVNCLPVALGAGLTGIAALPTGLCVAIFSFLSVGAGNYLGLHTGLRLREDRLNRLSGLGMAALGILEMFV</sequence>
<dbReference type="PANTHER" id="PTHR35529:SF2">
    <property type="entry name" value="SPORULATION PROTEIN YTAF-RELATED"/>
    <property type="match status" value="1"/>
</dbReference>
<dbReference type="RefSeq" id="WP_249284146.1">
    <property type="nucleotide sequence ID" value="NZ_JACRSO010000001.1"/>
</dbReference>
<feature type="transmembrane region" description="Helical" evidence="5">
    <location>
        <begin position="63"/>
        <end position="80"/>
    </location>
</feature>
<evidence type="ECO:0000313" key="7">
    <source>
        <dbReference type="Proteomes" id="UP000654279"/>
    </source>
</evidence>
<organism evidence="6 7">
    <name type="scientific">Luoshenia tenuis</name>
    <dbReference type="NCBI Taxonomy" id="2763654"/>
    <lineage>
        <taxon>Bacteria</taxon>
        <taxon>Bacillati</taxon>
        <taxon>Bacillota</taxon>
        <taxon>Clostridia</taxon>
        <taxon>Christensenellales</taxon>
        <taxon>Christensenellaceae</taxon>
        <taxon>Luoshenia</taxon>
    </lineage>
</organism>
<proteinExistence type="predicted"/>
<protein>
    <submittedName>
        <fullName evidence="6">Manganese efflux pump</fullName>
    </submittedName>
</protein>
<dbReference type="AlphaFoldDB" id="A0A926HHU8"/>
<feature type="transmembrane region" description="Helical" evidence="5">
    <location>
        <begin position="133"/>
        <end position="154"/>
    </location>
</feature>
<accession>A0A926HHU8</accession>
<evidence type="ECO:0000256" key="4">
    <source>
        <dbReference type="ARBA" id="ARBA00023136"/>
    </source>
</evidence>
<name>A0A926HHU8_9FIRM</name>
<evidence type="ECO:0000256" key="1">
    <source>
        <dbReference type="ARBA" id="ARBA00022475"/>
    </source>
</evidence>
<dbReference type="Pfam" id="PF02659">
    <property type="entry name" value="Mntp"/>
    <property type="match status" value="1"/>
</dbReference>